<evidence type="ECO:0000256" key="5">
    <source>
        <dbReference type="ARBA" id="ARBA00022833"/>
    </source>
</evidence>
<dbReference type="Proteomes" id="UP000789390">
    <property type="component" value="Unassembled WGS sequence"/>
</dbReference>
<dbReference type="InterPro" id="IPR024977">
    <property type="entry name" value="Apc4-like_WD40_dom"/>
</dbReference>
<dbReference type="CDD" id="cd00200">
    <property type="entry name" value="WD40"/>
    <property type="match status" value="1"/>
</dbReference>
<proteinExistence type="inferred from homology"/>
<accession>A0A8J2RRF8</accession>
<dbReference type="PROSITE" id="PS50294">
    <property type="entry name" value="WD_REPEATS_REGION"/>
    <property type="match status" value="3"/>
</dbReference>
<dbReference type="GO" id="GO:0003714">
    <property type="term" value="F:transcription corepressor activity"/>
    <property type="evidence" value="ECO:0007669"/>
    <property type="project" value="InterPro"/>
</dbReference>
<dbReference type="Pfam" id="PF12894">
    <property type="entry name" value="ANAPC4_WD40"/>
    <property type="match status" value="1"/>
</dbReference>
<dbReference type="InterPro" id="IPR036322">
    <property type="entry name" value="WD40_repeat_dom_sf"/>
</dbReference>
<dbReference type="PANTHER" id="PTHR22846">
    <property type="entry name" value="WD40 REPEAT PROTEIN"/>
    <property type="match status" value="1"/>
</dbReference>
<keyword evidence="6" id="KW-0539">Nucleus</keyword>
<name>A0A8J2RRF8_9CRUS</name>
<dbReference type="PROSITE" id="PS50089">
    <property type="entry name" value="ZF_RING_2"/>
    <property type="match status" value="1"/>
</dbReference>
<evidence type="ECO:0000256" key="9">
    <source>
        <dbReference type="PROSITE-ProRule" id="PRU00221"/>
    </source>
</evidence>
<feature type="repeat" description="WD" evidence="9">
    <location>
        <begin position="634"/>
        <end position="675"/>
    </location>
</feature>
<comment type="subcellular location">
    <subcellularLocation>
        <location evidence="1">Nucleus</location>
    </subcellularLocation>
</comment>
<comment type="similarity">
    <text evidence="7">Belongs to the WD repeat EBI family.</text>
</comment>
<evidence type="ECO:0000256" key="10">
    <source>
        <dbReference type="SAM" id="MobiDB-lite"/>
    </source>
</evidence>
<dbReference type="EMBL" id="CAKKLH010000135">
    <property type="protein sequence ID" value="CAH0104313.1"/>
    <property type="molecule type" value="Genomic_DNA"/>
</dbReference>
<dbReference type="SUPFAM" id="SSF50978">
    <property type="entry name" value="WD40 repeat-like"/>
    <property type="match status" value="1"/>
</dbReference>
<feature type="repeat" description="WD" evidence="9">
    <location>
        <begin position="588"/>
        <end position="631"/>
    </location>
</feature>
<evidence type="ECO:0000256" key="8">
    <source>
        <dbReference type="PROSITE-ProRule" id="PRU00175"/>
    </source>
</evidence>
<feature type="compositionally biased region" description="Polar residues" evidence="10">
    <location>
        <begin position="351"/>
        <end position="366"/>
    </location>
</feature>
<gene>
    <name evidence="12" type="ORF">DGAL_LOCUS7081</name>
</gene>
<dbReference type="InterPro" id="IPR019775">
    <property type="entry name" value="WD40_repeat_CS"/>
</dbReference>
<keyword evidence="4 8" id="KW-0479">Metal-binding</keyword>
<keyword evidence="2 9" id="KW-0853">WD repeat</keyword>
<dbReference type="GO" id="GO:0008270">
    <property type="term" value="F:zinc ion binding"/>
    <property type="evidence" value="ECO:0007669"/>
    <property type="project" value="UniProtKB-KW"/>
</dbReference>
<dbReference type="AlphaFoldDB" id="A0A8J2RRF8"/>
<evidence type="ECO:0000313" key="12">
    <source>
        <dbReference type="EMBL" id="CAH0104313.1"/>
    </source>
</evidence>
<evidence type="ECO:0000256" key="1">
    <source>
        <dbReference type="ARBA" id="ARBA00004123"/>
    </source>
</evidence>
<keyword evidence="13" id="KW-1185">Reference proteome</keyword>
<dbReference type="GO" id="GO:0006357">
    <property type="term" value="P:regulation of transcription by RNA polymerase II"/>
    <property type="evidence" value="ECO:0007669"/>
    <property type="project" value="TreeGrafter"/>
</dbReference>
<evidence type="ECO:0000256" key="7">
    <source>
        <dbReference type="ARBA" id="ARBA00025741"/>
    </source>
</evidence>
<dbReference type="Pfam" id="PF00400">
    <property type="entry name" value="WD40"/>
    <property type="match status" value="3"/>
</dbReference>
<comment type="caution">
    <text evidence="12">The sequence shown here is derived from an EMBL/GenBank/DDBJ whole genome shotgun (WGS) entry which is preliminary data.</text>
</comment>
<feature type="repeat" description="WD" evidence="9">
    <location>
        <begin position="546"/>
        <end position="577"/>
    </location>
</feature>
<dbReference type="SMART" id="SM00320">
    <property type="entry name" value="WD40"/>
    <property type="match status" value="7"/>
</dbReference>
<dbReference type="GO" id="GO:0000118">
    <property type="term" value="C:histone deacetylase complex"/>
    <property type="evidence" value="ECO:0007669"/>
    <property type="project" value="TreeGrafter"/>
</dbReference>
<dbReference type="Gene3D" id="3.30.40.10">
    <property type="entry name" value="Zinc/RING finger domain, C3HC4 (zinc finger)"/>
    <property type="match status" value="1"/>
</dbReference>
<evidence type="ECO:0000313" key="13">
    <source>
        <dbReference type="Proteomes" id="UP000789390"/>
    </source>
</evidence>
<feature type="repeat" description="WD" evidence="9">
    <location>
        <begin position="462"/>
        <end position="494"/>
    </location>
</feature>
<evidence type="ECO:0000259" key="11">
    <source>
        <dbReference type="PROSITE" id="PS50089"/>
    </source>
</evidence>
<feature type="region of interest" description="Disordered" evidence="10">
    <location>
        <begin position="344"/>
        <end position="367"/>
    </location>
</feature>
<dbReference type="InterPro" id="IPR013083">
    <property type="entry name" value="Znf_RING/FYVE/PHD"/>
</dbReference>
<dbReference type="PANTHER" id="PTHR22846:SF2">
    <property type="entry name" value="F-BOX-LIKE_WD REPEAT-CONTAINING PROTEIN EBI"/>
    <property type="match status" value="1"/>
</dbReference>
<dbReference type="SUPFAM" id="SSF57850">
    <property type="entry name" value="RING/U-box"/>
    <property type="match status" value="1"/>
</dbReference>
<dbReference type="OrthoDB" id="1367865at2759"/>
<evidence type="ECO:0000256" key="6">
    <source>
        <dbReference type="ARBA" id="ARBA00023242"/>
    </source>
</evidence>
<dbReference type="InterPro" id="IPR001680">
    <property type="entry name" value="WD40_rpt"/>
</dbReference>
<evidence type="ECO:0000256" key="2">
    <source>
        <dbReference type="ARBA" id="ARBA00022574"/>
    </source>
</evidence>
<keyword evidence="4 8" id="KW-0863">Zinc-finger</keyword>
<evidence type="ECO:0000256" key="4">
    <source>
        <dbReference type="ARBA" id="ARBA00022771"/>
    </source>
</evidence>
<sequence>MSIAGRNRSLFECCVCYSFYNRDYRKPKFLMCHCTVCLDCICKTIDDSLLQVRCPLCRELTTIQSKDINKALRTNQDILEIMDIWIYRLTNNIDSPLPRHDQDITNPNSMMTSPKLKWCRDCQELAVDACQDNNHCILTVSPTIFKFAHEALAQGRQSQLNWEEAISKRNDLKTIATSIQASVNRLKERVDMLVDENDRALLNLRGCFEDVRQSVNTLDPLCHNIDFKGFVVQSEHDLKIATEILETFSSFDGARVSVLLESNNEKLSRACGNCGMLSGIIRWNDEAPLTEIKKESETNSIFQLDARRFIGFFVASVPLTPLPSNRRSKETRTLRNLSNSLPLLSPSTSLNDPQFPSQALPTTPTKEVSELDYPPIDVYTSTCAWNPTENILASTRKNESVCLNFGPKLCEVTSLLFEGMSQTSGGEAHRLAWNSKGTQLVTGSKNGWISFWTSSGTNLYRQKQHNGEILAMKWSHEGKFLATGGRDTLVKIWNAVGQNCVQDFTYHKSAVWDFEWQSENTFVSCDMSGKMFFGDVRLVDRPQFAYTGHQGWVKCLQWDPERFLLASCSSDTTVKIWTPFVPPFLQEYTGHTKSVNAVQWSPLGSNRYLASCSDDQTAQILDIEKQAIVHRLESKTKPSQMTCLSFSSDGKFLATGNENGVVEIWNVHNGRIVQTFKDFGACINKIAWQKNGTKLGIARHDKSCAIIDIKNKREIQ</sequence>
<organism evidence="12 13">
    <name type="scientific">Daphnia galeata</name>
    <dbReference type="NCBI Taxonomy" id="27404"/>
    <lineage>
        <taxon>Eukaryota</taxon>
        <taxon>Metazoa</taxon>
        <taxon>Ecdysozoa</taxon>
        <taxon>Arthropoda</taxon>
        <taxon>Crustacea</taxon>
        <taxon>Branchiopoda</taxon>
        <taxon>Diplostraca</taxon>
        <taxon>Cladocera</taxon>
        <taxon>Anomopoda</taxon>
        <taxon>Daphniidae</taxon>
        <taxon>Daphnia</taxon>
    </lineage>
</organism>
<reference evidence="12" key="1">
    <citation type="submission" date="2021-11" db="EMBL/GenBank/DDBJ databases">
        <authorList>
            <person name="Schell T."/>
        </authorList>
    </citation>
    <scope>NUCLEOTIDE SEQUENCE</scope>
    <source>
        <strain evidence="12">M5</strain>
    </source>
</reference>
<dbReference type="Gene3D" id="2.130.10.10">
    <property type="entry name" value="YVTN repeat-like/Quinoprotein amine dehydrogenase"/>
    <property type="match status" value="1"/>
</dbReference>
<evidence type="ECO:0000256" key="3">
    <source>
        <dbReference type="ARBA" id="ARBA00022737"/>
    </source>
</evidence>
<dbReference type="InterPro" id="IPR001841">
    <property type="entry name" value="Znf_RING"/>
</dbReference>
<dbReference type="InterPro" id="IPR015943">
    <property type="entry name" value="WD40/YVTN_repeat-like_dom_sf"/>
</dbReference>
<dbReference type="PROSITE" id="PS50082">
    <property type="entry name" value="WD_REPEATS_2"/>
    <property type="match status" value="4"/>
</dbReference>
<dbReference type="InterPro" id="IPR045183">
    <property type="entry name" value="Ebi-like"/>
</dbReference>
<protein>
    <recommendedName>
        <fullName evidence="11">RING-type domain-containing protein</fullName>
    </recommendedName>
</protein>
<dbReference type="PROSITE" id="PS00678">
    <property type="entry name" value="WD_REPEATS_1"/>
    <property type="match status" value="1"/>
</dbReference>
<feature type="domain" description="RING-type" evidence="11">
    <location>
        <begin position="13"/>
        <end position="58"/>
    </location>
</feature>
<keyword evidence="5" id="KW-0862">Zinc</keyword>
<keyword evidence="3" id="KW-0677">Repeat</keyword>